<proteinExistence type="predicted"/>
<dbReference type="EMBL" id="JAERRF010000009">
    <property type="protein sequence ID" value="MBL1098494.1"/>
    <property type="molecule type" value="Genomic_DNA"/>
</dbReference>
<gene>
    <name evidence="2" type="ORF">JK363_17865</name>
</gene>
<comment type="caution">
    <text evidence="2">The sequence shown here is derived from an EMBL/GenBank/DDBJ whole genome shotgun (WGS) entry which is preliminary data.</text>
</comment>
<dbReference type="RefSeq" id="WP_201875901.1">
    <property type="nucleotide sequence ID" value="NZ_JAERRF010000009.1"/>
</dbReference>
<name>A0ABS1NEH3_9ACTN</name>
<organism evidence="2 3">
    <name type="scientific">Streptomyces coffeae</name>
    <dbReference type="NCBI Taxonomy" id="621382"/>
    <lineage>
        <taxon>Bacteria</taxon>
        <taxon>Bacillati</taxon>
        <taxon>Actinomycetota</taxon>
        <taxon>Actinomycetes</taxon>
        <taxon>Kitasatosporales</taxon>
        <taxon>Streptomycetaceae</taxon>
        <taxon>Streptomyces</taxon>
    </lineage>
</organism>
<keyword evidence="3" id="KW-1185">Reference proteome</keyword>
<evidence type="ECO:0000256" key="1">
    <source>
        <dbReference type="SAM" id="SignalP"/>
    </source>
</evidence>
<sequence length="220" mass="23665">MALRRIRRNASRILVISLATCGLAAAGTAAASAADEPTREQLLADCESGEGKCTFNDPQIGEPYLGNFQQVSDTLYNCSTSDSTKKLSWTQKVGSTDSVGVSITVGGKIMDIVDLSVTASYGHTWTRESTESDEQNVTAKPGEVAWISRAQLMRDVSGTWQTHYDSPKWDHYFWFVPDTISSPAENGTGGKNSAVVVRSRPMTEAEKASCEAGGKAVFAK</sequence>
<feature type="signal peptide" evidence="1">
    <location>
        <begin position="1"/>
        <end position="33"/>
    </location>
</feature>
<dbReference type="Proteomes" id="UP000634229">
    <property type="component" value="Unassembled WGS sequence"/>
</dbReference>
<keyword evidence="1" id="KW-0732">Signal</keyword>
<reference evidence="2 3" key="1">
    <citation type="submission" date="2021-01" db="EMBL/GenBank/DDBJ databases">
        <title>WGS of actinomycetes isolated from Thailand.</title>
        <authorList>
            <person name="Thawai C."/>
        </authorList>
    </citation>
    <scope>NUCLEOTIDE SEQUENCE [LARGE SCALE GENOMIC DNA]</scope>
    <source>
        <strain evidence="2 3">CA1R205</strain>
    </source>
</reference>
<evidence type="ECO:0000313" key="3">
    <source>
        <dbReference type="Proteomes" id="UP000634229"/>
    </source>
</evidence>
<evidence type="ECO:0000313" key="2">
    <source>
        <dbReference type="EMBL" id="MBL1098494.1"/>
    </source>
</evidence>
<feature type="chain" id="PRO_5046384771" evidence="1">
    <location>
        <begin position="34"/>
        <end position="220"/>
    </location>
</feature>
<accession>A0ABS1NEH3</accession>
<protein>
    <submittedName>
        <fullName evidence="2">Uncharacterized protein</fullName>
    </submittedName>
</protein>